<keyword evidence="1" id="KW-0862">Zinc</keyword>
<evidence type="ECO:0000313" key="6">
    <source>
        <dbReference type="Proteomes" id="UP000886885"/>
    </source>
</evidence>
<dbReference type="Proteomes" id="UP000886885">
    <property type="component" value="Chromosome 5D"/>
</dbReference>
<dbReference type="PANTHER" id="PTHR35278">
    <property type="entry name" value="TRANSMEMBRANE PROTEIN-RELATED"/>
    <property type="match status" value="1"/>
</dbReference>
<dbReference type="SMART" id="SM00184">
    <property type="entry name" value="RING"/>
    <property type="match status" value="1"/>
</dbReference>
<keyword evidence="3" id="KW-1133">Transmembrane helix</keyword>
<evidence type="ECO:0000256" key="2">
    <source>
        <dbReference type="SAM" id="MobiDB-lite"/>
    </source>
</evidence>
<feature type="domain" description="RING-type" evidence="4">
    <location>
        <begin position="385"/>
        <end position="426"/>
    </location>
</feature>
<feature type="compositionally biased region" description="Acidic residues" evidence="2">
    <location>
        <begin position="278"/>
        <end position="296"/>
    </location>
</feature>
<keyword evidence="3" id="KW-0472">Membrane</keyword>
<feature type="transmembrane region" description="Helical" evidence="3">
    <location>
        <begin position="54"/>
        <end position="75"/>
    </location>
</feature>
<dbReference type="AlphaFoldDB" id="A0A8X8A4A4"/>
<evidence type="ECO:0000259" key="4">
    <source>
        <dbReference type="PROSITE" id="PS50089"/>
    </source>
</evidence>
<feature type="transmembrane region" description="Helical" evidence="3">
    <location>
        <begin position="90"/>
        <end position="110"/>
    </location>
</feature>
<feature type="region of interest" description="Disordered" evidence="2">
    <location>
        <begin position="312"/>
        <end position="336"/>
    </location>
</feature>
<dbReference type="PROSITE" id="PS50089">
    <property type="entry name" value="ZF_RING_2"/>
    <property type="match status" value="1"/>
</dbReference>
<organism evidence="5 6">
    <name type="scientific">Populus tomentosa</name>
    <name type="common">Chinese white poplar</name>
    <dbReference type="NCBI Taxonomy" id="118781"/>
    <lineage>
        <taxon>Eukaryota</taxon>
        <taxon>Viridiplantae</taxon>
        <taxon>Streptophyta</taxon>
        <taxon>Embryophyta</taxon>
        <taxon>Tracheophyta</taxon>
        <taxon>Spermatophyta</taxon>
        <taxon>Magnoliopsida</taxon>
        <taxon>eudicotyledons</taxon>
        <taxon>Gunneridae</taxon>
        <taxon>Pentapetalae</taxon>
        <taxon>rosids</taxon>
        <taxon>fabids</taxon>
        <taxon>Malpighiales</taxon>
        <taxon>Salicaceae</taxon>
        <taxon>Saliceae</taxon>
        <taxon>Populus</taxon>
    </lineage>
</organism>
<proteinExistence type="predicted"/>
<reference evidence="5" key="1">
    <citation type="journal article" date="2020" name="bioRxiv">
        <title>Hybrid origin of Populus tomentosa Carr. identified through genome sequencing and phylogenomic analysis.</title>
        <authorList>
            <person name="An X."/>
            <person name="Gao K."/>
            <person name="Chen Z."/>
            <person name="Li J."/>
            <person name="Yang X."/>
            <person name="Yang X."/>
            <person name="Zhou J."/>
            <person name="Guo T."/>
            <person name="Zhao T."/>
            <person name="Huang S."/>
            <person name="Miao D."/>
            <person name="Khan W.U."/>
            <person name="Rao P."/>
            <person name="Ye M."/>
            <person name="Lei B."/>
            <person name="Liao W."/>
            <person name="Wang J."/>
            <person name="Ji L."/>
            <person name="Li Y."/>
            <person name="Guo B."/>
            <person name="Mustafa N.S."/>
            <person name="Li S."/>
            <person name="Yun Q."/>
            <person name="Keller S.R."/>
            <person name="Mao J."/>
            <person name="Zhang R."/>
            <person name="Strauss S.H."/>
        </authorList>
    </citation>
    <scope>NUCLEOTIDE SEQUENCE</scope>
    <source>
        <strain evidence="5">GM15</strain>
        <tissue evidence="5">Leaf</tissue>
    </source>
</reference>
<dbReference type="GO" id="GO:0008270">
    <property type="term" value="F:zinc ion binding"/>
    <property type="evidence" value="ECO:0007669"/>
    <property type="project" value="UniProtKB-KW"/>
</dbReference>
<dbReference type="FunFam" id="3.30.40.10:FF:000417">
    <property type="entry name" value="E3 ubiquitin ligase BIG BROTHER-related"/>
    <property type="match status" value="1"/>
</dbReference>
<keyword evidence="1" id="KW-0863">Zinc-finger</keyword>
<evidence type="ECO:0000256" key="1">
    <source>
        <dbReference type="PROSITE-ProRule" id="PRU00175"/>
    </source>
</evidence>
<name>A0A8X8A4A4_POPTO</name>
<sequence>MGNIITSFLSGFTKVTGDLFGSPLDFLAGKSCSSVCASPWDFLCYIENFCVANLLKMVAVLALLYIVLLFFYLLYRTGICECVGHSLCKTAWACLVAWFSMWWYCCIFMSDKLMMLKRARHGHRSDSSEFDTSEEDFDHIPRTLERSGSLSCRTRDYRRVHLRKSLRPRSHRVRVGLGSDFDYGSGRIPNVKHGKHFSTIHSIRVTHTSQFVRKRASFRGRAYPRQRRAHSMENEERKLASRWVPCTQLEQVDPDNAIAMVLQEQERAFTILTTIENDSNEEESDEASSIDSNEDGNDYEFFQRLEFEFESEMEFQQEGQDSDSDEDMEEEEDEIDLDELSYEELIALGEFIGQEKRGLSVNEISTCLHPWKYRSLANKTGTDRCVICQMEYEEGESLVALSCDHPYHSECLTKWLQINKICPICSTEVSSPRNISRAD</sequence>
<evidence type="ECO:0000313" key="5">
    <source>
        <dbReference type="EMBL" id="KAG6774250.1"/>
    </source>
</evidence>
<accession>A0A8X8A4A4</accession>
<dbReference type="OrthoDB" id="1916120at2759"/>
<evidence type="ECO:0000256" key="3">
    <source>
        <dbReference type="SAM" id="Phobius"/>
    </source>
</evidence>
<keyword evidence="1" id="KW-0479">Metal-binding</keyword>
<dbReference type="PANTHER" id="PTHR35278:SF1">
    <property type="entry name" value="F8K7.16"/>
    <property type="match status" value="1"/>
</dbReference>
<keyword evidence="6" id="KW-1185">Reference proteome</keyword>
<comment type="caution">
    <text evidence="5">The sequence shown here is derived from an EMBL/GenBank/DDBJ whole genome shotgun (WGS) entry which is preliminary data.</text>
</comment>
<keyword evidence="3" id="KW-0812">Transmembrane</keyword>
<dbReference type="Pfam" id="PF13639">
    <property type="entry name" value="zf-RING_2"/>
    <property type="match status" value="1"/>
</dbReference>
<feature type="region of interest" description="Disordered" evidence="2">
    <location>
        <begin position="274"/>
        <end position="296"/>
    </location>
</feature>
<gene>
    <name evidence="5" type="ORF">POTOM_021602</name>
</gene>
<dbReference type="EMBL" id="JAAWWB010000010">
    <property type="protein sequence ID" value="KAG6774250.1"/>
    <property type="molecule type" value="Genomic_DNA"/>
</dbReference>
<protein>
    <recommendedName>
        <fullName evidence="4">RING-type domain-containing protein</fullName>
    </recommendedName>
</protein>
<dbReference type="InterPro" id="IPR001841">
    <property type="entry name" value="Znf_RING"/>
</dbReference>